<sequence length="36" mass="4225">TGQTSQSNMRNTTDNQNFQTRRKELVFKLYGKTAIF</sequence>
<proteinExistence type="predicted"/>
<accession>A0A383E2E7</accession>
<evidence type="ECO:0000313" key="1">
    <source>
        <dbReference type="EMBL" id="SVE50590.1"/>
    </source>
</evidence>
<dbReference type="AlphaFoldDB" id="A0A383E2E7"/>
<reference evidence="1" key="1">
    <citation type="submission" date="2018-05" db="EMBL/GenBank/DDBJ databases">
        <authorList>
            <person name="Lanie J.A."/>
            <person name="Ng W.-L."/>
            <person name="Kazmierczak K.M."/>
            <person name="Andrzejewski T.M."/>
            <person name="Davidsen T.M."/>
            <person name="Wayne K.J."/>
            <person name="Tettelin H."/>
            <person name="Glass J.I."/>
            <person name="Rusch D."/>
            <person name="Podicherti R."/>
            <person name="Tsui H.-C.T."/>
            <person name="Winkler M.E."/>
        </authorList>
    </citation>
    <scope>NUCLEOTIDE SEQUENCE</scope>
</reference>
<gene>
    <name evidence="1" type="ORF">METZ01_LOCUS503444</name>
</gene>
<protein>
    <submittedName>
        <fullName evidence="1">Uncharacterized protein</fullName>
    </submittedName>
</protein>
<name>A0A383E2E7_9ZZZZ</name>
<dbReference type="EMBL" id="UINC01222007">
    <property type="protein sequence ID" value="SVE50590.1"/>
    <property type="molecule type" value="Genomic_DNA"/>
</dbReference>
<feature type="non-terminal residue" evidence="1">
    <location>
        <position position="1"/>
    </location>
</feature>
<organism evidence="1">
    <name type="scientific">marine metagenome</name>
    <dbReference type="NCBI Taxonomy" id="408172"/>
    <lineage>
        <taxon>unclassified sequences</taxon>
        <taxon>metagenomes</taxon>
        <taxon>ecological metagenomes</taxon>
    </lineage>
</organism>